<sequence length="230" mass="25788">MDKPESPVMLDTSPESEKDVIKAPRDEAIAAASPALATLVSEDTARCIIFDAARDIHNMEMYEGRLGGEVHRGILDSLKSEDTNGIFPLLAGSVYVVSRPMSWSLTMWMTILEEGRASHKKSGILRKIEWMGVSAWFDYRVEQASTAPPRTKRGKPMKRVSTAVLDRLLNEANGTGLDAPSERPIDRKDQQRKTFIDKCNKGKRLRQIVKVLGTGVLFYRRICCRRLAPN</sequence>
<dbReference type="Proteomes" id="UP001430848">
    <property type="component" value="Unassembled WGS sequence"/>
</dbReference>
<gene>
    <name evidence="1" type="ORF">SLS63_003488</name>
</gene>
<accession>A0ABR1PG15</accession>
<protein>
    <submittedName>
        <fullName evidence="1">Uncharacterized protein</fullName>
    </submittedName>
</protein>
<proteinExistence type="predicted"/>
<name>A0ABR1PG15_DIAER</name>
<evidence type="ECO:0000313" key="2">
    <source>
        <dbReference type="Proteomes" id="UP001430848"/>
    </source>
</evidence>
<keyword evidence="2" id="KW-1185">Reference proteome</keyword>
<organism evidence="1 2">
    <name type="scientific">Diaporthe eres</name>
    <name type="common">Phomopsis oblonga</name>
    <dbReference type="NCBI Taxonomy" id="83184"/>
    <lineage>
        <taxon>Eukaryota</taxon>
        <taxon>Fungi</taxon>
        <taxon>Dikarya</taxon>
        <taxon>Ascomycota</taxon>
        <taxon>Pezizomycotina</taxon>
        <taxon>Sordariomycetes</taxon>
        <taxon>Sordariomycetidae</taxon>
        <taxon>Diaporthales</taxon>
        <taxon>Diaporthaceae</taxon>
        <taxon>Diaporthe</taxon>
        <taxon>Diaporthe eres species complex</taxon>
    </lineage>
</organism>
<reference evidence="1 2" key="1">
    <citation type="submission" date="2024-02" db="EMBL/GenBank/DDBJ databases">
        <title>De novo assembly and annotation of 12 fungi associated with fruit tree decline syndrome in Ontario, Canada.</title>
        <authorList>
            <person name="Sulman M."/>
            <person name="Ellouze W."/>
            <person name="Ilyukhin E."/>
        </authorList>
    </citation>
    <scope>NUCLEOTIDE SEQUENCE [LARGE SCALE GENOMIC DNA]</scope>
    <source>
        <strain evidence="1 2">M169</strain>
    </source>
</reference>
<dbReference type="EMBL" id="JAKNSF020000011">
    <property type="protein sequence ID" value="KAK7735970.1"/>
    <property type="molecule type" value="Genomic_DNA"/>
</dbReference>
<comment type="caution">
    <text evidence="1">The sequence shown here is derived from an EMBL/GenBank/DDBJ whole genome shotgun (WGS) entry which is preliminary data.</text>
</comment>
<evidence type="ECO:0000313" key="1">
    <source>
        <dbReference type="EMBL" id="KAK7735970.1"/>
    </source>
</evidence>